<sequence length="177" mass="20714">YFCTFLDEKTRKDVREHSKFSLRKLDEKKLKNAVACIVVSREYKLVDNTDKEVRFIALYDKNTIDVLKNIVDKEDNNDTFKNVLRLSCAFELYSTSYAKSNFITTKAHECSYCFQILAELVDKSVIAERLDYRAKYQKKAKARRALELQLIEKQKNETATEIKSEAKSSSTKKKKKK</sequence>
<accession>X0V7F2</accession>
<proteinExistence type="predicted"/>
<reference evidence="2" key="1">
    <citation type="journal article" date="2014" name="Front. Microbiol.">
        <title>High frequency of phylogenetically diverse reductive dehalogenase-homologous genes in deep subseafloor sedimentary metagenomes.</title>
        <authorList>
            <person name="Kawai M."/>
            <person name="Futagami T."/>
            <person name="Toyoda A."/>
            <person name="Takaki Y."/>
            <person name="Nishi S."/>
            <person name="Hori S."/>
            <person name="Arai W."/>
            <person name="Tsubouchi T."/>
            <person name="Morono Y."/>
            <person name="Uchiyama I."/>
            <person name="Ito T."/>
            <person name="Fujiyama A."/>
            <person name="Inagaki F."/>
            <person name="Takami H."/>
        </authorList>
    </citation>
    <scope>NUCLEOTIDE SEQUENCE</scope>
    <source>
        <strain evidence="2">Expedition CK06-06</strain>
    </source>
</reference>
<feature type="compositionally biased region" description="Basic and acidic residues" evidence="1">
    <location>
        <begin position="156"/>
        <end position="166"/>
    </location>
</feature>
<evidence type="ECO:0000256" key="1">
    <source>
        <dbReference type="SAM" id="MobiDB-lite"/>
    </source>
</evidence>
<name>X0V7F2_9ZZZZ</name>
<gene>
    <name evidence="2" type="ORF">S01H1_32960</name>
</gene>
<protein>
    <submittedName>
        <fullName evidence="2">Uncharacterized protein</fullName>
    </submittedName>
</protein>
<dbReference type="AlphaFoldDB" id="X0V7F2"/>
<evidence type="ECO:0000313" key="2">
    <source>
        <dbReference type="EMBL" id="GAG07307.1"/>
    </source>
</evidence>
<feature type="non-terminal residue" evidence="2">
    <location>
        <position position="1"/>
    </location>
</feature>
<organism evidence="2">
    <name type="scientific">marine sediment metagenome</name>
    <dbReference type="NCBI Taxonomy" id="412755"/>
    <lineage>
        <taxon>unclassified sequences</taxon>
        <taxon>metagenomes</taxon>
        <taxon>ecological metagenomes</taxon>
    </lineage>
</organism>
<comment type="caution">
    <text evidence="2">The sequence shown here is derived from an EMBL/GenBank/DDBJ whole genome shotgun (WGS) entry which is preliminary data.</text>
</comment>
<feature type="region of interest" description="Disordered" evidence="1">
    <location>
        <begin position="156"/>
        <end position="177"/>
    </location>
</feature>
<dbReference type="EMBL" id="BARS01020441">
    <property type="protein sequence ID" value="GAG07307.1"/>
    <property type="molecule type" value="Genomic_DNA"/>
</dbReference>